<dbReference type="Proteomes" id="UP000886653">
    <property type="component" value="Unassembled WGS sequence"/>
</dbReference>
<dbReference type="Gene3D" id="1.25.10.10">
    <property type="entry name" value="Leucine-rich Repeat Variant"/>
    <property type="match status" value="2"/>
</dbReference>
<dbReference type="AlphaFoldDB" id="A0A9P6NG29"/>
<keyword evidence="2" id="KW-1185">Reference proteome</keyword>
<dbReference type="InterPro" id="IPR040144">
    <property type="entry name" value="RAP1GDS1"/>
</dbReference>
<name>A0A9P6NG29_9BASI</name>
<comment type="caution">
    <text evidence="1">The sequence shown here is derived from an EMBL/GenBank/DDBJ whole genome shotgun (WGS) entry which is preliminary data.</text>
</comment>
<reference evidence="1" key="1">
    <citation type="submission" date="2013-11" db="EMBL/GenBank/DDBJ databases">
        <title>Genome sequence of the fusiform rust pathogen reveals effectors for host alternation and coevolution with pine.</title>
        <authorList>
            <consortium name="DOE Joint Genome Institute"/>
            <person name="Smith K."/>
            <person name="Pendleton A."/>
            <person name="Kubisiak T."/>
            <person name="Anderson C."/>
            <person name="Salamov A."/>
            <person name="Aerts A."/>
            <person name="Riley R."/>
            <person name="Clum A."/>
            <person name="Lindquist E."/>
            <person name="Ence D."/>
            <person name="Campbell M."/>
            <person name="Kronenberg Z."/>
            <person name="Feau N."/>
            <person name="Dhillon B."/>
            <person name="Hamelin R."/>
            <person name="Burleigh J."/>
            <person name="Smith J."/>
            <person name="Yandell M."/>
            <person name="Nelson C."/>
            <person name="Grigoriev I."/>
            <person name="Davis J."/>
        </authorList>
    </citation>
    <scope>NUCLEOTIDE SEQUENCE</scope>
    <source>
        <strain evidence="1">G11</strain>
    </source>
</reference>
<evidence type="ECO:0000313" key="1">
    <source>
        <dbReference type="EMBL" id="KAG0145394.1"/>
    </source>
</evidence>
<dbReference type="GO" id="GO:0005085">
    <property type="term" value="F:guanyl-nucleotide exchange factor activity"/>
    <property type="evidence" value="ECO:0007669"/>
    <property type="project" value="InterPro"/>
</dbReference>
<dbReference type="OrthoDB" id="26149at2759"/>
<gene>
    <name evidence="1" type="ORF">CROQUDRAFT_93868</name>
</gene>
<evidence type="ECO:0008006" key="3">
    <source>
        <dbReference type="Google" id="ProtNLM"/>
    </source>
</evidence>
<evidence type="ECO:0000313" key="2">
    <source>
        <dbReference type="Proteomes" id="UP000886653"/>
    </source>
</evidence>
<dbReference type="SUPFAM" id="SSF48371">
    <property type="entry name" value="ARM repeat"/>
    <property type="match status" value="1"/>
</dbReference>
<protein>
    <recommendedName>
        <fullName evidence="3">ARM repeat superfamily protein</fullName>
    </recommendedName>
</protein>
<organism evidence="1 2">
    <name type="scientific">Cronartium quercuum f. sp. fusiforme G11</name>
    <dbReference type="NCBI Taxonomy" id="708437"/>
    <lineage>
        <taxon>Eukaryota</taxon>
        <taxon>Fungi</taxon>
        <taxon>Dikarya</taxon>
        <taxon>Basidiomycota</taxon>
        <taxon>Pucciniomycotina</taxon>
        <taxon>Pucciniomycetes</taxon>
        <taxon>Pucciniales</taxon>
        <taxon>Coleosporiaceae</taxon>
        <taxon>Cronartium</taxon>
    </lineage>
</organism>
<dbReference type="InterPro" id="IPR011989">
    <property type="entry name" value="ARM-like"/>
</dbReference>
<accession>A0A9P6NG29</accession>
<dbReference type="EMBL" id="MU167277">
    <property type="protein sequence ID" value="KAG0145394.1"/>
    <property type="molecule type" value="Genomic_DNA"/>
</dbReference>
<proteinExistence type="predicted"/>
<sequence length="785" mass="86047">MGLVGRLAIVYADSHAFQWELNVLKEKTSSHFSFHAQLSGHESNLMDKAITAIRPSQALQSEIDKLLKIAWVKPRDVTSELILDITNSAKLIADELRDLRLRTAVGETELISHVLALLRDLIVVSKHSSSPSIDGIIEADEQLMRVLGNLVHTHDINRQKCLSHRAPEIFNDLINLPDFAPSSLIERNATSQPNARCLQILMTVLLNLCFEYVPAHSAYIEAGLVKPLCLLVELTGETQTQIPLLAIRLLEELSSTDDGKQMMPVDVVQALVAPIFFVQDQTRTSLVDESGVISFTETLAIASSLLESLSDVSQPIQKAIRTNPVPSKYQIEAPLEMIGKPSELWNTTFGRLLCFVRFTELPNAWDLESSDEENESPIKMMNKTKANLARALTSAVGETNDGLVEILVKWLSEPGLVSNRPDVITTLGLLLGNVACSDAASTRLIQSHRILEPLTSAFQVWVLPNQIPASARPGEQAQVLHSLSGLARNLAVAEVNKDPVGASGLIELVADCLRPEFDLVQPLLANALGFLRHVCHRHLPNVLRLTACGGAERVIDVVKRVDQPHIRLEAARLLASTIGTVSLSRTDGEHTSAPLPSDDQVQASTLLSHRGVVEAVVELLRVGARSNVLLINEALVALALLATRPESASRLAEVLTETREEVGEGEEGAEQAIEVLLGCWLGWDRASEMFSGIGIGIGSSKFKSPIVLADMVRRNAGVVIETLGRTLKGEKKNKVVVVVKEEEEGVLMIKNLLKNLVNDGLLELNEEEILNVWRKDDDDDEKFIY</sequence>
<dbReference type="PANTHER" id="PTHR10957">
    <property type="entry name" value="RAP1 GTPASE-GDP DISSOCIATION STIMULATOR 1"/>
    <property type="match status" value="1"/>
</dbReference>
<dbReference type="InterPro" id="IPR016024">
    <property type="entry name" value="ARM-type_fold"/>
</dbReference>